<dbReference type="InterPro" id="IPR020846">
    <property type="entry name" value="MFS_dom"/>
</dbReference>
<dbReference type="PROSITE" id="PS50850">
    <property type="entry name" value="MFS"/>
    <property type="match status" value="1"/>
</dbReference>
<dbReference type="PROSITE" id="PS00217">
    <property type="entry name" value="SUGAR_TRANSPORT_2"/>
    <property type="match status" value="1"/>
</dbReference>
<feature type="transmembrane region" description="Helical" evidence="6">
    <location>
        <begin position="256"/>
        <end position="277"/>
    </location>
</feature>
<feature type="transmembrane region" description="Helical" evidence="6">
    <location>
        <begin position="343"/>
        <end position="366"/>
    </location>
</feature>
<dbReference type="InterPro" id="IPR011701">
    <property type="entry name" value="MFS"/>
</dbReference>
<dbReference type="Pfam" id="PF07690">
    <property type="entry name" value="MFS_1"/>
    <property type="match status" value="1"/>
</dbReference>
<dbReference type="PANTHER" id="PTHR23511:SF34">
    <property type="entry name" value="SYNAPTIC VESICLE GLYCOPROTEIN 2"/>
    <property type="match status" value="1"/>
</dbReference>
<dbReference type="Proteomes" id="UP000266340">
    <property type="component" value="Unassembled WGS sequence"/>
</dbReference>
<keyword evidence="3 6" id="KW-0812">Transmembrane</keyword>
<dbReference type="SUPFAM" id="SSF103473">
    <property type="entry name" value="MFS general substrate transporter"/>
    <property type="match status" value="1"/>
</dbReference>
<evidence type="ECO:0000313" key="9">
    <source>
        <dbReference type="Proteomes" id="UP000266340"/>
    </source>
</evidence>
<dbReference type="Gene3D" id="1.20.1250.20">
    <property type="entry name" value="MFS general substrate transporter like domains"/>
    <property type="match status" value="2"/>
</dbReference>
<dbReference type="InterPro" id="IPR005829">
    <property type="entry name" value="Sugar_transporter_CS"/>
</dbReference>
<evidence type="ECO:0000256" key="2">
    <source>
        <dbReference type="ARBA" id="ARBA00022448"/>
    </source>
</evidence>
<organism evidence="8 9">
    <name type="scientific">Cohnella faecalis</name>
    <dbReference type="NCBI Taxonomy" id="2315694"/>
    <lineage>
        <taxon>Bacteria</taxon>
        <taxon>Bacillati</taxon>
        <taxon>Bacillota</taxon>
        <taxon>Bacilli</taxon>
        <taxon>Bacillales</taxon>
        <taxon>Paenibacillaceae</taxon>
        <taxon>Cohnella</taxon>
    </lineage>
</organism>
<keyword evidence="5 6" id="KW-0472">Membrane</keyword>
<feature type="transmembrane region" description="Helical" evidence="6">
    <location>
        <begin position="81"/>
        <end position="104"/>
    </location>
</feature>
<dbReference type="AlphaFoldDB" id="A0A398CIA6"/>
<feature type="transmembrane region" description="Helical" evidence="6">
    <location>
        <begin position="139"/>
        <end position="161"/>
    </location>
</feature>
<feature type="domain" description="Major facilitator superfamily (MFS) profile" evidence="7">
    <location>
        <begin position="15"/>
        <end position="398"/>
    </location>
</feature>
<proteinExistence type="predicted"/>
<dbReference type="EMBL" id="QXJM01000039">
    <property type="protein sequence ID" value="RIE03006.1"/>
    <property type="molecule type" value="Genomic_DNA"/>
</dbReference>
<dbReference type="InterPro" id="IPR036259">
    <property type="entry name" value="MFS_trans_sf"/>
</dbReference>
<evidence type="ECO:0000256" key="5">
    <source>
        <dbReference type="ARBA" id="ARBA00023136"/>
    </source>
</evidence>
<dbReference type="CDD" id="cd17316">
    <property type="entry name" value="MFS_SV2_like"/>
    <property type="match status" value="1"/>
</dbReference>
<feature type="transmembrane region" description="Helical" evidence="6">
    <location>
        <begin position="284"/>
        <end position="302"/>
    </location>
</feature>
<keyword evidence="9" id="KW-1185">Reference proteome</keyword>
<dbReference type="GO" id="GO:0005886">
    <property type="term" value="C:plasma membrane"/>
    <property type="evidence" value="ECO:0007669"/>
    <property type="project" value="UniProtKB-SubCell"/>
</dbReference>
<feature type="transmembrane region" description="Helical" evidence="6">
    <location>
        <begin position="372"/>
        <end position="394"/>
    </location>
</feature>
<evidence type="ECO:0000256" key="1">
    <source>
        <dbReference type="ARBA" id="ARBA00004651"/>
    </source>
</evidence>
<evidence type="ECO:0000256" key="6">
    <source>
        <dbReference type="SAM" id="Phobius"/>
    </source>
</evidence>
<gene>
    <name evidence="8" type="ORF">D3H35_20620</name>
</gene>
<keyword evidence="2" id="KW-0813">Transport</keyword>
<dbReference type="GO" id="GO:0022857">
    <property type="term" value="F:transmembrane transporter activity"/>
    <property type="evidence" value="ECO:0007669"/>
    <property type="project" value="InterPro"/>
</dbReference>
<dbReference type="OrthoDB" id="9787026at2"/>
<sequence length="417" mass="45114">MIKSGLLSEPKHRKLLFSAGLSWLFDAMDVGMVSFIVAVLAVEWQLESQQIGLLTAINSVGMAVGAAVAGSLADRYGRRSILLATLLLFSAASGLSALAAGFAVLCTLRFVAGFGLGGELPVASTLVSESVPPNDRGRAVVLLESFWAGGWIVSALISYFVIPHFGWRMAFAIGALPAVYAIYLRTSIEDSPSYARLRSDKLSFGDRLASLWSKKYRLSTFTLWILWFTVVFSYYGMFLWLPSVMMLKGFSLVKSFQYVLIITLAQLPGYFTAAFLIEKVGRKFVLVSYLLLTAASAVWFGRSETEGMLIAAGICLSFFNLGAWGGMYAYTPELYSTAIRSTGVGFAAAFGRIGGVIGPYLVGLLVGLNIPIATIFLVFFIAIVIGALVVLFFGQETKGIDPDRSAIEDGLTEIKNE</sequence>
<comment type="subcellular location">
    <subcellularLocation>
        <location evidence="1">Cell membrane</location>
        <topology evidence="1">Multi-pass membrane protein</topology>
    </subcellularLocation>
</comment>
<feature type="transmembrane region" description="Helical" evidence="6">
    <location>
        <begin position="51"/>
        <end position="69"/>
    </location>
</feature>
<keyword evidence="4 6" id="KW-1133">Transmembrane helix</keyword>
<protein>
    <submittedName>
        <fullName evidence="8">MFS transporter</fullName>
    </submittedName>
</protein>
<feature type="transmembrane region" description="Helical" evidence="6">
    <location>
        <begin position="308"/>
        <end position="331"/>
    </location>
</feature>
<evidence type="ECO:0000313" key="8">
    <source>
        <dbReference type="EMBL" id="RIE03006.1"/>
    </source>
</evidence>
<accession>A0A398CIA6</accession>
<reference evidence="8 9" key="1">
    <citation type="submission" date="2018-09" db="EMBL/GenBank/DDBJ databases">
        <title>Cohnella cavernae sp. nov., isolated from a karst cave.</title>
        <authorList>
            <person name="Zhu H."/>
        </authorList>
    </citation>
    <scope>NUCLEOTIDE SEQUENCE [LARGE SCALE GENOMIC DNA]</scope>
    <source>
        <strain evidence="8 9">K2E09-144</strain>
    </source>
</reference>
<evidence type="ECO:0000256" key="4">
    <source>
        <dbReference type="ARBA" id="ARBA00022989"/>
    </source>
</evidence>
<comment type="caution">
    <text evidence="8">The sequence shown here is derived from an EMBL/GenBank/DDBJ whole genome shotgun (WGS) entry which is preliminary data.</text>
</comment>
<dbReference type="RefSeq" id="WP_119151033.1">
    <property type="nucleotide sequence ID" value="NZ_JBHSOV010000027.1"/>
</dbReference>
<dbReference type="PROSITE" id="PS00216">
    <property type="entry name" value="SUGAR_TRANSPORT_1"/>
    <property type="match status" value="1"/>
</dbReference>
<feature type="transmembrane region" description="Helical" evidence="6">
    <location>
        <begin position="167"/>
        <end position="184"/>
    </location>
</feature>
<evidence type="ECO:0000256" key="3">
    <source>
        <dbReference type="ARBA" id="ARBA00022692"/>
    </source>
</evidence>
<dbReference type="PANTHER" id="PTHR23511">
    <property type="entry name" value="SYNAPTIC VESICLE GLYCOPROTEIN 2"/>
    <property type="match status" value="1"/>
</dbReference>
<evidence type="ECO:0000259" key="7">
    <source>
        <dbReference type="PROSITE" id="PS50850"/>
    </source>
</evidence>
<feature type="transmembrane region" description="Helical" evidence="6">
    <location>
        <begin position="221"/>
        <end position="241"/>
    </location>
</feature>
<name>A0A398CIA6_9BACL</name>